<dbReference type="InterPro" id="IPR000683">
    <property type="entry name" value="Gfo/Idh/MocA-like_OxRdtase_N"/>
</dbReference>
<dbReference type="Gene3D" id="3.30.360.10">
    <property type="entry name" value="Dihydrodipicolinate Reductase, domain 2"/>
    <property type="match status" value="1"/>
</dbReference>
<keyword evidence="5" id="KW-1185">Reference proteome</keyword>
<accession>A0ABY0NTZ1</accession>
<feature type="domain" description="GFO/IDH/MocA-like oxidoreductase" evidence="3">
    <location>
        <begin position="143"/>
        <end position="290"/>
    </location>
</feature>
<gene>
    <name evidence="4" type="ORF">SAMN05421844_10328</name>
</gene>
<dbReference type="EMBL" id="FNBZ01000003">
    <property type="protein sequence ID" value="SDG13530.1"/>
    <property type="molecule type" value="Genomic_DNA"/>
</dbReference>
<protein>
    <submittedName>
        <fullName evidence="4">Predicted dehydrogenase</fullName>
    </submittedName>
</protein>
<reference evidence="4 5" key="1">
    <citation type="submission" date="2016-10" db="EMBL/GenBank/DDBJ databases">
        <authorList>
            <person name="Varghese N."/>
            <person name="Submissions S."/>
        </authorList>
    </citation>
    <scope>NUCLEOTIDE SEQUENCE [LARGE SCALE GENOMIC DNA]</scope>
    <source>
        <strain evidence="4 5">DSM 26672</strain>
    </source>
</reference>
<proteinExistence type="predicted"/>
<dbReference type="SUPFAM" id="SSF51735">
    <property type="entry name" value="NAD(P)-binding Rossmann-fold domains"/>
    <property type="match status" value="1"/>
</dbReference>
<dbReference type="InterPro" id="IPR050463">
    <property type="entry name" value="Gfo/Idh/MocA_oxidrdct_glycsds"/>
</dbReference>
<dbReference type="SUPFAM" id="SSF55347">
    <property type="entry name" value="Glyceraldehyde-3-phosphate dehydrogenase-like, C-terminal domain"/>
    <property type="match status" value="1"/>
</dbReference>
<keyword evidence="1" id="KW-0560">Oxidoreductase</keyword>
<dbReference type="Proteomes" id="UP000199468">
    <property type="component" value="Unassembled WGS sequence"/>
</dbReference>
<evidence type="ECO:0000259" key="2">
    <source>
        <dbReference type="Pfam" id="PF01408"/>
    </source>
</evidence>
<evidence type="ECO:0000259" key="3">
    <source>
        <dbReference type="Pfam" id="PF22725"/>
    </source>
</evidence>
<feature type="domain" description="Gfo/Idh/MocA-like oxidoreductase N-terminal" evidence="2">
    <location>
        <begin position="5"/>
        <end position="133"/>
    </location>
</feature>
<dbReference type="InterPro" id="IPR055170">
    <property type="entry name" value="GFO_IDH_MocA-like_dom"/>
</dbReference>
<evidence type="ECO:0000313" key="5">
    <source>
        <dbReference type="Proteomes" id="UP000199468"/>
    </source>
</evidence>
<comment type="caution">
    <text evidence="4">The sequence shown here is derived from an EMBL/GenBank/DDBJ whole genome shotgun (WGS) entry which is preliminary data.</text>
</comment>
<name>A0ABY0NTZ1_9HYPH</name>
<dbReference type="RefSeq" id="WP_139163507.1">
    <property type="nucleotide sequence ID" value="NZ_FNBZ01000003.1"/>
</dbReference>
<dbReference type="Pfam" id="PF01408">
    <property type="entry name" value="GFO_IDH_MocA"/>
    <property type="match status" value="1"/>
</dbReference>
<organism evidence="4 5">
    <name type="scientific">Bosea robiniae</name>
    <dbReference type="NCBI Taxonomy" id="1036780"/>
    <lineage>
        <taxon>Bacteria</taxon>
        <taxon>Pseudomonadati</taxon>
        <taxon>Pseudomonadota</taxon>
        <taxon>Alphaproteobacteria</taxon>
        <taxon>Hyphomicrobiales</taxon>
        <taxon>Boseaceae</taxon>
        <taxon>Bosea</taxon>
    </lineage>
</organism>
<dbReference type="PANTHER" id="PTHR43818:SF11">
    <property type="entry name" value="BCDNA.GH03377"/>
    <property type="match status" value="1"/>
</dbReference>
<dbReference type="Pfam" id="PF22725">
    <property type="entry name" value="GFO_IDH_MocA_C3"/>
    <property type="match status" value="1"/>
</dbReference>
<evidence type="ECO:0000256" key="1">
    <source>
        <dbReference type="ARBA" id="ARBA00023002"/>
    </source>
</evidence>
<dbReference type="Gene3D" id="3.40.50.720">
    <property type="entry name" value="NAD(P)-binding Rossmann-like Domain"/>
    <property type="match status" value="1"/>
</dbReference>
<dbReference type="PANTHER" id="PTHR43818">
    <property type="entry name" value="BCDNA.GH03377"/>
    <property type="match status" value="1"/>
</dbReference>
<dbReference type="InterPro" id="IPR036291">
    <property type="entry name" value="NAD(P)-bd_dom_sf"/>
</dbReference>
<sequence>MQRVKYAAVGCSGMGRRHLHGYAKLRDSGHGNIELAAVCDLDASLANALADEAGSLTGSRPPAFTSVAEMVASVPGLEAADITTDAGSHLSVSRACLGAGLHVLCEKPLGLTVAECREIIEAGRTAGRIVSVAENFRRDPMNRLVKALIDDGAIGAPRLMREESIGGTDLIVTAPWRHFKHTGTVIVDSGVHNADIIRFYLGEIVSVYGESRLHEPLRRPQPQVDAAAAQRDSWWGARSQLPAITKATGEDAIYAQIRFASGAICQWVLDRAGHGLPRDERVIYGAKGSIAAPGDRNGRPVVLHLDGGLSITDERILDFAPSYRLNPVAATLFGDARPWRYDFGFNDVDQKLLALQLHELADCIRQGTAPEVTGAEAMADVALAYAPVESGRLGRAVTMDEILNGSASPYQDEIAALRRSA</sequence>
<evidence type="ECO:0000313" key="4">
    <source>
        <dbReference type="EMBL" id="SDG13530.1"/>
    </source>
</evidence>